<organism evidence="1 2">
    <name type="scientific">Bacillus cereus</name>
    <dbReference type="NCBI Taxonomy" id="1396"/>
    <lineage>
        <taxon>Bacteria</taxon>
        <taxon>Bacillati</taxon>
        <taxon>Bacillota</taxon>
        <taxon>Bacilli</taxon>
        <taxon>Bacillales</taxon>
        <taxon>Bacillaceae</taxon>
        <taxon>Bacillus</taxon>
        <taxon>Bacillus cereus group</taxon>
    </lineage>
</organism>
<evidence type="ECO:0000313" key="2">
    <source>
        <dbReference type="Proteomes" id="UP000190641"/>
    </source>
</evidence>
<dbReference type="AlphaFoldDB" id="A0A9Q5N1M3"/>
<keyword evidence="1" id="KW-0067">ATP-binding</keyword>
<name>A0A9Q5N1M3_BACCE</name>
<gene>
    <name evidence="1" type="ORF">BLX06_30705</name>
</gene>
<dbReference type="Gene3D" id="3.40.50.300">
    <property type="entry name" value="P-loop containing nucleotide triphosphate hydrolases"/>
    <property type="match status" value="1"/>
</dbReference>
<dbReference type="EMBL" id="MUAU01000205">
    <property type="protein sequence ID" value="OOR71438.1"/>
    <property type="molecule type" value="Genomic_DNA"/>
</dbReference>
<dbReference type="Proteomes" id="UP000190641">
    <property type="component" value="Unassembled WGS sequence"/>
</dbReference>
<sequence length="43" mass="5206">MALQEALQQYKGTVLIVSHEPSFYESWITKVWNIEDWNTEQYE</sequence>
<comment type="caution">
    <text evidence="1">The sequence shown here is derived from an EMBL/GenBank/DDBJ whole genome shotgun (WGS) entry which is preliminary data.</text>
</comment>
<dbReference type="GO" id="GO:0005524">
    <property type="term" value="F:ATP binding"/>
    <property type="evidence" value="ECO:0007669"/>
    <property type="project" value="UniProtKB-KW"/>
</dbReference>
<proteinExistence type="predicted"/>
<reference evidence="1 2" key="1">
    <citation type="submission" date="2017-01" db="EMBL/GenBank/DDBJ databases">
        <title>Bacillus cereus isolates.</title>
        <authorList>
            <person name="Beno S.M."/>
        </authorList>
    </citation>
    <scope>NUCLEOTIDE SEQUENCE [LARGE SCALE GENOMIC DNA]</scope>
    <source>
        <strain evidence="1 2">FSL K6-1030</strain>
    </source>
</reference>
<dbReference type="InterPro" id="IPR027417">
    <property type="entry name" value="P-loop_NTPase"/>
</dbReference>
<keyword evidence="1" id="KW-0547">Nucleotide-binding</keyword>
<protein>
    <submittedName>
        <fullName evidence="1">ABC transporter ATP-binding protein</fullName>
    </submittedName>
</protein>
<accession>A0A9Q5N1M3</accession>
<evidence type="ECO:0000313" key="1">
    <source>
        <dbReference type="EMBL" id="OOR71438.1"/>
    </source>
</evidence>